<dbReference type="GO" id="GO:0003676">
    <property type="term" value="F:nucleic acid binding"/>
    <property type="evidence" value="ECO:0007669"/>
    <property type="project" value="InterPro"/>
</dbReference>
<sequence>MGTRLDMSTTYHPETDGQREWTIQTLEDMLRTYVIDYGNGWERHLPLVKFSYNNSYHASIKVASFEALYSRKCRSPVCWAEVEDAHLTSPELIHETTEKIVQIKQRIQAARERQKSYTDVTRKALEFQVGDRVMLKVSPWKGVVRFGKRGKLNLRYIGPFKVLAKPLAISLDEVHTDDKLRFIEKPMEIMDREVKRLRRSRIPIIKEREEERTSYTMYSNHYFIRWYSLGISFCCLDNSMEACYGQHKLRNQFWNMVAYKGEKDLDLAMCDFSYDALCTHWLSLKGVTLLCSVSRFIGEVCELLADGASWLKIIKEGEPVKAAGSGATALVIKAITSWAGMMLIFGFLEALEVEALVDSMDVDNG</sequence>
<protein>
    <submittedName>
        <fullName evidence="2">Putative reverse transcriptase domain-containing protein</fullName>
    </submittedName>
</protein>
<dbReference type="InterPro" id="IPR036397">
    <property type="entry name" value="RNaseH_sf"/>
</dbReference>
<dbReference type="PANTHER" id="PTHR45835">
    <property type="entry name" value="YALI0A06105P"/>
    <property type="match status" value="1"/>
</dbReference>
<gene>
    <name evidence="2" type="ORF">Tci_047843</name>
</gene>
<feature type="domain" description="Tf2-1-like SH3-like" evidence="1">
    <location>
        <begin position="130"/>
        <end position="165"/>
    </location>
</feature>
<dbReference type="AlphaFoldDB" id="A0A6L2MU01"/>
<comment type="caution">
    <text evidence="2">The sequence shown here is derived from an EMBL/GenBank/DDBJ whole genome shotgun (WGS) entry which is preliminary data.</text>
</comment>
<dbReference type="Pfam" id="PF24626">
    <property type="entry name" value="SH3_Tf2-1"/>
    <property type="match status" value="1"/>
</dbReference>
<name>A0A6L2MU01_TANCI</name>
<dbReference type="InterPro" id="IPR012337">
    <property type="entry name" value="RNaseH-like_sf"/>
</dbReference>
<dbReference type="Gene3D" id="3.30.420.10">
    <property type="entry name" value="Ribonuclease H-like superfamily/Ribonuclease H"/>
    <property type="match status" value="1"/>
</dbReference>
<dbReference type="GO" id="GO:0003964">
    <property type="term" value="F:RNA-directed DNA polymerase activity"/>
    <property type="evidence" value="ECO:0007669"/>
    <property type="project" value="UniProtKB-KW"/>
</dbReference>
<keyword evidence="2" id="KW-0808">Transferase</keyword>
<reference evidence="2" key="1">
    <citation type="journal article" date="2019" name="Sci. Rep.">
        <title>Draft genome of Tanacetum cinerariifolium, the natural source of mosquito coil.</title>
        <authorList>
            <person name="Yamashiro T."/>
            <person name="Shiraishi A."/>
            <person name="Satake H."/>
            <person name="Nakayama K."/>
        </authorList>
    </citation>
    <scope>NUCLEOTIDE SEQUENCE</scope>
</reference>
<accession>A0A6L2MU01</accession>
<keyword evidence="2" id="KW-0695">RNA-directed DNA polymerase</keyword>
<dbReference type="InterPro" id="IPR056924">
    <property type="entry name" value="SH3_Tf2-1"/>
</dbReference>
<dbReference type="PANTHER" id="PTHR45835:SF99">
    <property type="entry name" value="CHROMO DOMAIN-CONTAINING PROTEIN-RELATED"/>
    <property type="match status" value="1"/>
</dbReference>
<organism evidence="2">
    <name type="scientific">Tanacetum cinerariifolium</name>
    <name type="common">Dalmatian daisy</name>
    <name type="synonym">Chrysanthemum cinerariifolium</name>
    <dbReference type="NCBI Taxonomy" id="118510"/>
    <lineage>
        <taxon>Eukaryota</taxon>
        <taxon>Viridiplantae</taxon>
        <taxon>Streptophyta</taxon>
        <taxon>Embryophyta</taxon>
        <taxon>Tracheophyta</taxon>
        <taxon>Spermatophyta</taxon>
        <taxon>Magnoliopsida</taxon>
        <taxon>eudicotyledons</taxon>
        <taxon>Gunneridae</taxon>
        <taxon>Pentapetalae</taxon>
        <taxon>asterids</taxon>
        <taxon>campanulids</taxon>
        <taxon>Asterales</taxon>
        <taxon>Asteraceae</taxon>
        <taxon>Asteroideae</taxon>
        <taxon>Anthemideae</taxon>
        <taxon>Anthemidinae</taxon>
        <taxon>Tanacetum</taxon>
    </lineage>
</organism>
<dbReference type="SUPFAM" id="SSF53098">
    <property type="entry name" value="Ribonuclease H-like"/>
    <property type="match status" value="1"/>
</dbReference>
<keyword evidence="2" id="KW-0548">Nucleotidyltransferase</keyword>
<dbReference type="EMBL" id="BKCJ010007167">
    <property type="protein sequence ID" value="GEU75865.1"/>
    <property type="molecule type" value="Genomic_DNA"/>
</dbReference>
<evidence type="ECO:0000313" key="2">
    <source>
        <dbReference type="EMBL" id="GEU75865.1"/>
    </source>
</evidence>
<evidence type="ECO:0000259" key="1">
    <source>
        <dbReference type="Pfam" id="PF24626"/>
    </source>
</evidence>
<proteinExistence type="predicted"/>